<dbReference type="GO" id="GO:0000902">
    <property type="term" value="P:cell morphogenesis"/>
    <property type="evidence" value="ECO:0007669"/>
    <property type="project" value="InterPro"/>
</dbReference>
<dbReference type="InterPro" id="IPR036145">
    <property type="entry name" value="MinC_C_sf"/>
</dbReference>
<evidence type="ECO:0000259" key="2">
    <source>
        <dbReference type="Pfam" id="PF20250"/>
    </source>
</evidence>
<evidence type="ECO:0000313" key="3">
    <source>
        <dbReference type="EMBL" id="SHH79293.1"/>
    </source>
</evidence>
<dbReference type="InterPro" id="IPR046866">
    <property type="entry name" value="FapA_N"/>
</dbReference>
<reference evidence="3 4" key="1">
    <citation type="submission" date="2016-11" db="EMBL/GenBank/DDBJ databases">
        <authorList>
            <person name="Jaros S."/>
            <person name="Januszkiewicz K."/>
            <person name="Wedrychowicz H."/>
        </authorList>
    </citation>
    <scope>NUCLEOTIDE SEQUENCE [LARGE SCALE GENOMIC DNA]</scope>
    <source>
        <strain evidence="3 4">DSM 16917</strain>
    </source>
</reference>
<dbReference type="PANTHER" id="PTHR38032:SF1">
    <property type="entry name" value="RNA-BINDING PROTEIN KHPB N-TERMINAL DOMAIN-CONTAINING PROTEIN"/>
    <property type="match status" value="1"/>
</dbReference>
<name>A0A1M5VWG9_9GAMM</name>
<feature type="domain" description="Flagellar Assembly Protein A N-terminal region" evidence="2">
    <location>
        <begin position="78"/>
        <end position="247"/>
    </location>
</feature>
<proteinExistence type="predicted"/>
<dbReference type="RefSeq" id="WP_067664172.1">
    <property type="nucleotide sequence ID" value="NZ_FQXG01000004.1"/>
</dbReference>
<gene>
    <name evidence="3" type="ORF">SAMN02745129_3017</name>
</gene>
<sequence length="544" mass="59133">MPTPFWDAHAQQVLVQLRPADFPNLQPQQLQAWLQDSPFAHYRPLIEQWADALTDLANGDPQQIQSLALADKQDGDWQLLLSDNAMTLTAQRLPAQGGKEADKALLVTRLGQIGIRTGLIRSRIDALLADGTTPQLIAQGKAPCRGEDGFLERLVPLGHERVLRPQAQDNGKVDLRELGQQILVEPESALMRRHPPTLGQSGYNLYAESLKANPGTPCALQPGPGTRLAPGDPNLLVATLRGQPLMQAKGMTVEPTLTLEQVNTKSGNVHFDGAVVILGNVQEGMVVDASGSITVMGLVEGASLNAGGDLCIGQGVIGRPLDHGEFNCTLTAKGSIHVRYAHYTRIITGGDLHIEQQSLHCHLNCGGELVVGSSGRGDLVGGIAQAPYRIQAQGVGARAGAETRIELGQHLPQLRVQVEQQQQALNQAREQYQQVQERLRAPHDDSQTPALHQALKQLAQQRDELEQQLQSSQQRLQELPQRLALEITKILHPRVKLLLAEQASLSQSEHGPSRVRLSRGKVAIEPWVPGRAKQRSHGTKVAAF</sequence>
<accession>A0A1M5VWG9</accession>
<dbReference type="InterPro" id="IPR005646">
    <property type="entry name" value="FapA"/>
</dbReference>
<evidence type="ECO:0000313" key="4">
    <source>
        <dbReference type="Proteomes" id="UP000184268"/>
    </source>
</evidence>
<dbReference type="Pfam" id="PF03961">
    <property type="entry name" value="FapA"/>
    <property type="match status" value="1"/>
</dbReference>
<dbReference type="SUPFAM" id="SSF63848">
    <property type="entry name" value="Cell-division inhibitor MinC, C-terminal domain"/>
    <property type="match status" value="1"/>
</dbReference>
<dbReference type="PANTHER" id="PTHR38032">
    <property type="entry name" value="POLYMERASE-RELATED"/>
    <property type="match status" value="1"/>
</dbReference>
<dbReference type="EMBL" id="FQXG01000004">
    <property type="protein sequence ID" value="SHH79293.1"/>
    <property type="molecule type" value="Genomic_DNA"/>
</dbReference>
<dbReference type="Pfam" id="PF20250">
    <property type="entry name" value="FapA_N"/>
    <property type="match status" value="1"/>
</dbReference>
<keyword evidence="4" id="KW-1185">Reference proteome</keyword>
<keyword evidence="1" id="KW-0175">Coiled coil</keyword>
<evidence type="ECO:0000256" key="1">
    <source>
        <dbReference type="SAM" id="Coils"/>
    </source>
</evidence>
<dbReference type="Proteomes" id="UP000184268">
    <property type="component" value="Unassembled WGS sequence"/>
</dbReference>
<dbReference type="InterPro" id="IPR016098">
    <property type="entry name" value="CAP/MinC_C"/>
</dbReference>
<organism evidence="3 4">
    <name type="scientific">Ferrimonas marina</name>
    <dbReference type="NCBI Taxonomy" id="299255"/>
    <lineage>
        <taxon>Bacteria</taxon>
        <taxon>Pseudomonadati</taxon>
        <taxon>Pseudomonadota</taxon>
        <taxon>Gammaproteobacteria</taxon>
        <taxon>Alteromonadales</taxon>
        <taxon>Ferrimonadaceae</taxon>
        <taxon>Ferrimonas</taxon>
    </lineage>
</organism>
<protein>
    <recommendedName>
        <fullName evidence="2">Flagellar Assembly Protein A N-terminal region domain-containing protein</fullName>
    </recommendedName>
</protein>
<dbReference type="Gene3D" id="2.160.20.70">
    <property type="match status" value="1"/>
</dbReference>
<dbReference type="OrthoDB" id="5807941at2"/>
<dbReference type="AlphaFoldDB" id="A0A1M5VWG9"/>
<dbReference type="InterPro" id="IPR046865">
    <property type="entry name" value="FapA_b_solenoid"/>
</dbReference>
<dbReference type="STRING" id="299255.SAMN02745129_3017"/>
<feature type="coiled-coil region" evidence="1">
    <location>
        <begin position="411"/>
        <end position="482"/>
    </location>
</feature>